<dbReference type="SUPFAM" id="SSF52047">
    <property type="entry name" value="RNI-like"/>
    <property type="match status" value="1"/>
</dbReference>
<dbReference type="OrthoDB" id="3252356at2759"/>
<keyword evidence="2" id="KW-1185">Reference proteome</keyword>
<organism evidence="1 2">
    <name type="scientific">Sanghuangporus baumii</name>
    <name type="common">Phellinus baumii</name>
    <dbReference type="NCBI Taxonomy" id="108892"/>
    <lineage>
        <taxon>Eukaryota</taxon>
        <taxon>Fungi</taxon>
        <taxon>Dikarya</taxon>
        <taxon>Basidiomycota</taxon>
        <taxon>Agaricomycotina</taxon>
        <taxon>Agaricomycetes</taxon>
        <taxon>Hymenochaetales</taxon>
        <taxon>Hymenochaetaceae</taxon>
        <taxon>Sanghuangporus</taxon>
    </lineage>
</organism>
<evidence type="ECO:0000313" key="1">
    <source>
        <dbReference type="EMBL" id="OCB91665.1"/>
    </source>
</evidence>
<dbReference type="Gene3D" id="3.80.10.10">
    <property type="entry name" value="Ribonuclease Inhibitor"/>
    <property type="match status" value="1"/>
</dbReference>
<dbReference type="AlphaFoldDB" id="A0A9Q5N9J5"/>
<dbReference type="EMBL" id="LNZH02000073">
    <property type="protein sequence ID" value="OCB91665.1"/>
    <property type="molecule type" value="Genomic_DNA"/>
</dbReference>
<dbReference type="InterPro" id="IPR032675">
    <property type="entry name" value="LRR_dom_sf"/>
</dbReference>
<comment type="caution">
    <text evidence="1">The sequence shown here is derived from an EMBL/GenBank/DDBJ whole genome shotgun (WGS) entry which is preliminary data.</text>
</comment>
<dbReference type="Proteomes" id="UP000757232">
    <property type="component" value="Unassembled WGS sequence"/>
</dbReference>
<protein>
    <submittedName>
        <fullName evidence="1">Uncharacterized protein</fullName>
    </submittedName>
</protein>
<gene>
    <name evidence="1" type="ORF">A7U60_g1062</name>
</gene>
<sequence>MSVLLDHLLPHIYRWEDVEIISDAWEPFATFLERCSRSRDHNAALEAKSLRRLSLIRTNAYVALEGSQPSSKSNIFITPFENTPALRCIELAGVHLNWARNNPRNLTELTLKYQARHVLPTAAQLVDIINSSPRLETLSLHGWGIRSFEDGSSGLEGQVSLKNIKSLSIGWIDALYCRRLLSLFLWDLPKLESITLEDVRNSLDPLSMQDSSCVLEYIALRSLESDNKRRPLAAFELVLNSVYASLDSLQHLMEVLPHSRSLTLHNVNDPLLSFLDILQDSKVDTCSFPELSRVIVRTSTSESEAKARQIAHNLMTLSPRRIVLEVEGLLELDGELESCEYISENGGVYSFEHGTSSFVGDDLWIDPAADETSNEEGMLYSAAPYAFHGCVYTKSADL</sequence>
<name>A0A9Q5N9J5_SANBA</name>
<reference evidence="1" key="1">
    <citation type="submission" date="2016-06" db="EMBL/GenBank/DDBJ databases">
        <title>Draft Genome sequence of the fungus Inonotus baumii.</title>
        <authorList>
            <person name="Zhu H."/>
            <person name="Lin W."/>
        </authorList>
    </citation>
    <scope>NUCLEOTIDE SEQUENCE</scope>
    <source>
        <strain evidence="1">821</strain>
    </source>
</reference>
<evidence type="ECO:0000313" key="2">
    <source>
        <dbReference type="Proteomes" id="UP000757232"/>
    </source>
</evidence>
<proteinExistence type="predicted"/>
<accession>A0A9Q5N9J5</accession>